<dbReference type="PANTHER" id="PTHR34524:SF6">
    <property type="entry name" value="CALCYPHOSINE LIKE"/>
    <property type="match status" value="1"/>
</dbReference>
<dbReference type="PROSITE" id="PS50222">
    <property type="entry name" value="EF_HAND_2"/>
    <property type="match status" value="1"/>
</dbReference>
<dbReference type="PANTHER" id="PTHR34524">
    <property type="entry name" value="CALCYPHOSIN"/>
    <property type="match status" value="1"/>
</dbReference>
<evidence type="ECO:0000313" key="6">
    <source>
        <dbReference type="Proteomes" id="UP000683925"/>
    </source>
</evidence>
<keyword evidence="2" id="KW-0677">Repeat</keyword>
<dbReference type="OrthoDB" id="311026at2759"/>
<dbReference type="AlphaFoldDB" id="A0A8S1S0T2"/>
<keyword evidence="3" id="KW-0106">Calcium</keyword>
<protein>
    <recommendedName>
        <fullName evidence="4">EF-hand domain-containing protein</fullName>
    </recommendedName>
</protein>
<evidence type="ECO:0000256" key="3">
    <source>
        <dbReference type="ARBA" id="ARBA00022837"/>
    </source>
</evidence>
<accession>A0A8S1S0T2</accession>
<organism evidence="5 6">
    <name type="scientific">Paramecium octaurelia</name>
    <dbReference type="NCBI Taxonomy" id="43137"/>
    <lineage>
        <taxon>Eukaryota</taxon>
        <taxon>Sar</taxon>
        <taxon>Alveolata</taxon>
        <taxon>Ciliophora</taxon>
        <taxon>Intramacronucleata</taxon>
        <taxon>Oligohymenophorea</taxon>
        <taxon>Peniculida</taxon>
        <taxon>Parameciidae</taxon>
        <taxon>Paramecium</taxon>
    </lineage>
</organism>
<dbReference type="EMBL" id="CAJJDP010000003">
    <property type="protein sequence ID" value="CAD8132985.1"/>
    <property type="molecule type" value="Genomic_DNA"/>
</dbReference>
<dbReference type="OMA" id="PRQTYLQ"/>
<evidence type="ECO:0000256" key="1">
    <source>
        <dbReference type="ARBA" id="ARBA00022723"/>
    </source>
</evidence>
<dbReference type="InterPro" id="IPR018247">
    <property type="entry name" value="EF_Hand_1_Ca_BS"/>
</dbReference>
<dbReference type="Proteomes" id="UP000683925">
    <property type="component" value="Unassembled WGS sequence"/>
</dbReference>
<evidence type="ECO:0000313" key="5">
    <source>
        <dbReference type="EMBL" id="CAD8132985.1"/>
    </source>
</evidence>
<comment type="caution">
    <text evidence="5">The sequence shown here is derived from an EMBL/GenBank/DDBJ whole genome shotgun (WGS) entry which is preliminary data.</text>
</comment>
<sequence>MKQFVKLLIILGESEIDIELTRQELCAQRLFEPFTSFKRLDQNNKTKLGVKEFYEFLQDNQEMHLTKQQLDTLIKYLDYDKDGSVSYNDFIKTILPQEHPELTELAMLRSSYQINKNVLLPSEIESLLNELLLCILTWRDSFEKVKVELLKEDYNNYLDYLFQNHQQLSIQQFYKIINEIQPVKQETVLSCFKYIDQNRTRFITKSDVILNLLGIPFEQFTLKQQKQLQDTKFSSYNLSPRQTYLQLSPRFTQLPKNERTISNIENILSLSSSNKNRNGKIISFKSRTKLSQLN</sequence>
<dbReference type="PROSITE" id="PS00018">
    <property type="entry name" value="EF_HAND_1"/>
    <property type="match status" value="2"/>
</dbReference>
<dbReference type="GO" id="GO:0005509">
    <property type="term" value="F:calcium ion binding"/>
    <property type="evidence" value="ECO:0007669"/>
    <property type="project" value="InterPro"/>
</dbReference>
<keyword evidence="6" id="KW-1185">Reference proteome</keyword>
<dbReference type="CDD" id="cd00051">
    <property type="entry name" value="EFh"/>
    <property type="match status" value="1"/>
</dbReference>
<evidence type="ECO:0000256" key="2">
    <source>
        <dbReference type="ARBA" id="ARBA00022737"/>
    </source>
</evidence>
<gene>
    <name evidence="5" type="ORF">POCTA_138.1.T0040228</name>
</gene>
<reference evidence="5" key="1">
    <citation type="submission" date="2021-01" db="EMBL/GenBank/DDBJ databases">
        <authorList>
            <consortium name="Genoscope - CEA"/>
            <person name="William W."/>
        </authorList>
    </citation>
    <scope>NUCLEOTIDE SEQUENCE</scope>
</reference>
<keyword evidence="1" id="KW-0479">Metal-binding</keyword>
<dbReference type="InterPro" id="IPR002048">
    <property type="entry name" value="EF_hand_dom"/>
</dbReference>
<dbReference type="Pfam" id="PF13499">
    <property type="entry name" value="EF-hand_7"/>
    <property type="match status" value="1"/>
</dbReference>
<name>A0A8S1S0T2_PAROT</name>
<proteinExistence type="predicted"/>
<feature type="domain" description="EF-hand" evidence="4">
    <location>
        <begin position="65"/>
        <end position="100"/>
    </location>
</feature>
<dbReference type="InterPro" id="IPR051581">
    <property type="entry name" value="Ca-bind"/>
</dbReference>
<evidence type="ECO:0000259" key="4">
    <source>
        <dbReference type="PROSITE" id="PS50222"/>
    </source>
</evidence>